<comment type="similarity">
    <text evidence="2">Belongs to the THAP1 family.</text>
</comment>
<protein>
    <submittedName>
        <fullName evidence="18">Uncharacterized protein LOC113519412 isoform X1</fullName>
    </submittedName>
</protein>
<evidence type="ECO:0000256" key="4">
    <source>
        <dbReference type="ARBA" id="ARBA00022771"/>
    </source>
</evidence>
<comment type="subcellular location">
    <subcellularLocation>
        <location evidence="1">Nucleus</location>
        <location evidence="1">Nucleoplasm</location>
    </subcellularLocation>
</comment>
<reference evidence="18" key="1">
    <citation type="submission" date="2025-08" db="UniProtKB">
        <authorList>
            <consortium name="RefSeq"/>
        </authorList>
    </citation>
    <scope>IDENTIFICATION</scope>
    <source>
        <tissue evidence="18">Whole larvae</tissue>
    </source>
</reference>
<sequence length="722" mass="82593">MEHKKYRINHKCSKCGVTADTNPTLTFHRFPIGEKSSSLLQLQVWAEYCFPDQDWSSTDKLQTLWREHKMLCSKHFDSSSFTDRFRKRLKSFAVPTNAKNILQKLRKDKAKASPYPYRPLRRSCEICGCRSMGRDGKKLNFMARFPIDEVRCKQWVKMTGKEDLAYLPIEKLHQLKFLCGMHFDRKYFTKMKMRLKRNAVPSINLSAPPLPDSILSDFPCHIYSKSSNSKQDLKSKVSLLSMEQKKGCKRRIPLLQIKSIFKGEVSKGKTNSREHSYCTVQASVSDEPNISTVNQDSDNAVDQEVLEEEYLSDMDKYEQSFDGTEVNTDKSHTDAALFSWQKKAPIVCDEDVCDPDGWDTYEDLSMYNDDSPNADEENNQHVESNVPQMHEGYTCNGCEGTISGFRYTCVQCEDYDLCEACEARHLHMQHYMLRVPGPRPQGEVKLIINTIKRTLNESTVEVKDELITNIKEEVDEAFDETLIETLDESFDEAFDERDPLEGATARSVASFRSQQSRMDYTDIETIDDDALTDNGTKWKQKEYGETGVTDSKKNLEDLWSDEEPDIFDIEKGKSKPSTRKVKRVTLNSISSNNSSNSTPKTGHKVIKIKCYKPNISKENVNKCFVIVNDILRAEDGNKICTLKIKNIKTINSDRNKLHKNVTPFSNSSKFKNNVTTSSQSSPKSVTANIENNSQKRQKNVTTRTVDDSQSTEQSVTASRSKE</sequence>
<proteinExistence type="inferred from homology"/>
<keyword evidence="6" id="KW-0805">Transcription regulation</keyword>
<keyword evidence="9" id="KW-0804">Transcription</keyword>
<dbReference type="SMART" id="SM00692">
    <property type="entry name" value="DM3"/>
    <property type="match status" value="2"/>
</dbReference>
<feature type="region of interest" description="Disordered" evidence="14">
    <location>
        <begin position="661"/>
        <end position="722"/>
    </location>
</feature>
<keyword evidence="17" id="KW-1185">Reference proteome</keyword>
<keyword evidence="3" id="KW-0479">Metal-binding</keyword>
<keyword evidence="11" id="KW-0131">Cell cycle</keyword>
<evidence type="ECO:0000256" key="12">
    <source>
        <dbReference type="PROSITE-ProRule" id="PRU00228"/>
    </source>
</evidence>
<dbReference type="GeneID" id="113519412"/>
<dbReference type="SMART" id="SM00980">
    <property type="entry name" value="THAP"/>
    <property type="match status" value="2"/>
</dbReference>
<evidence type="ECO:0000313" key="18">
    <source>
        <dbReference type="RefSeq" id="XP_052753033.1"/>
    </source>
</evidence>
<evidence type="ECO:0000256" key="10">
    <source>
        <dbReference type="ARBA" id="ARBA00023242"/>
    </source>
</evidence>
<evidence type="ECO:0000259" key="16">
    <source>
        <dbReference type="PROSITE" id="PS50950"/>
    </source>
</evidence>
<dbReference type="PROSITE" id="PS01357">
    <property type="entry name" value="ZF_ZZ_1"/>
    <property type="match status" value="1"/>
</dbReference>
<evidence type="ECO:0000256" key="8">
    <source>
        <dbReference type="ARBA" id="ARBA00023125"/>
    </source>
</evidence>
<evidence type="ECO:0000313" key="17">
    <source>
        <dbReference type="Proteomes" id="UP001652740"/>
    </source>
</evidence>
<evidence type="ECO:0000256" key="11">
    <source>
        <dbReference type="ARBA" id="ARBA00023306"/>
    </source>
</evidence>
<dbReference type="InterPro" id="IPR026516">
    <property type="entry name" value="THAP1/10"/>
</dbReference>
<keyword evidence="7" id="KW-0175">Coiled coil</keyword>
<accession>A0ABM3MNV7</accession>
<name>A0ABM3MNV7_GALME</name>
<dbReference type="SMART" id="SM00291">
    <property type="entry name" value="ZnF_ZZ"/>
    <property type="match status" value="1"/>
</dbReference>
<evidence type="ECO:0000259" key="15">
    <source>
        <dbReference type="PROSITE" id="PS50135"/>
    </source>
</evidence>
<evidence type="ECO:0000256" key="1">
    <source>
        <dbReference type="ARBA" id="ARBA00004642"/>
    </source>
</evidence>
<dbReference type="CDD" id="cd02340">
    <property type="entry name" value="ZZ_NBR1_like"/>
    <property type="match status" value="1"/>
</dbReference>
<feature type="compositionally biased region" description="Polar residues" evidence="14">
    <location>
        <begin position="662"/>
        <end position="722"/>
    </location>
</feature>
<dbReference type="Gene3D" id="3.30.60.90">
    <property type="match status" value="1"/>
</dbReference>
<dbReference type="PROSITE" id="PS50950">
    <property type="entry name" value="ZF_THAP"/>
    <property type="match status" value="2"/>
</dbReference>
<dbReference type="SUPFAM" id="SSF57850">
    <property type="entry name" value="RING/U-box"/>
    <property type="match status" value="1"/>
</dbReference>
<dbReference type="InterPro" id="IPR000433">
    <property type="entry name" value="Znf_ZZ"/>
</dbReference>
<dbReference type="RefSeq" id="XP_052753033.1">
    <property type="nucleotide sequence ID" value="XM_052897073.1"/>
</dbReference>
<evidence type="ECO:0000256" key="7">
    <source>
        <dbReference type="ARBA" id="ARBA00023054"/>
    </source>
</evidence>
<organism evidence="17 18">
    <name type="scientific">Galleria mellonella</name>
    <name type="common">Greater wax moth</name>
    <dbReference type="NCBI Taxonomy" id="7137"/>
    <lineage>
        <taxon>Eukaryota</taxon>
        <taxon>Metazoa</taxon>
        <taxon>Ecdysozoa</taxon>
        <taxon>Arthropoda</taxon>
        <taxon>Hexapoda</taxon>
        <taxon>Insecta</taxon>
        <taxon>Pterygota</taxon>
        <taxon>Neoptera</taxon>
        <taxon>Endopterygota</taxon>
        <taxon>Lepidoptera</taxon>
        <taxon>Glossata</taxon>
        <taxon>Ditrysia</taxon>
        <taxon>Pyraloidea</taxon>
        <taxon>Pyralidae</taxon>
        <taxon>Galleriinae</taxon>
        <taxon>Galleria</taxon>
    </lineage>
</organism>
<keyword evidence="5" id="KW-0862">Zinc</keyword>
<dbReference type="PANTHER" id="PTHR46600:SF1">
    <property type="entry name" value="THAP DOMAIN-CONTAINING PROTEIN 1"/>
    <property type="match status" value="1"/>
</dbReference>
<feature type="domain" description="THAP-type" evidence="16">
    <location>
        <begin position="120"/>
        <end position="204"/>
    </location>
</feature>
<feature type="domain" description="ZZ-type" evidence="15">
    <location>
        <begin position="390"/>
        <end position="440"/>
    </location>
</feature>
<dbReference type="InterPro" id="IPR043145">
    <property type="entry name" value="Znf_ZZ_sf"/>
</dbReference>
<gene>
    <name evidence="18" type="primary">LOC113519412</name>
</gene>
<dbReference type="Pfam" id="PF00569">
    <property type="entry name" value="ZZ"/>
    <property type="match status" value="1"/>
</dbReference>
<dbReference type="PANTHER" id="PTHR46600">
    <property type="entry name" value="THAP DOMAIN-CONTAINING"/>
    <property type="match status" value="1"/>
</dbReference>
<dbReference type="InterPro" id="IPR006612">
    <property type="entry name" value="THAP_Znf"/>
</dbReference>
<evidence type="ECO:0000256" key="14">
    <source>
        <dbReference type="SAM" id="MobiDB-lite"/>
    </source>
</evidence>
<keyword evidence="10" id="KW-0539">Nucleus</keyword>
<evidence type="ECO:0000256" key="5">
    <source>
        <dbReference type="ARBA" id="ARBA00022833"/>
    </source>
</evidence>
<evidence type="ECO:0000256" key="2">
    <source>
        <dbReference type="ARBA" id="ARBA00006177"/>
    </source>
</evidence>
<dbReference type="SUPFAM" id="SSF57716">
    <property type="entry name" value="Glucocorticoid receptor-like (DNA-binding domain)"/>
    <property type="match status" value="2"/>
</dbReference>
<evidence type="ECO:0000256" key="3">
    <source>
        <dbReference type="ARBA" id="ARBA00022723"/>
    </source>
</evidence>
<dbReference type="PROSITE" id="PS50135">
    <property type="entry name" value="ZF_ZZ_2"/>
    <property type="match status" value="1"/>
</dbReference>
<dbReference type="Pfam" id="PF05485">
    <property type="entry name" value="THAP"/>
    <property type="match status" value="2"/>
</dbReference>
<evidence type="ECO:0000256" key="9">
    <source>
        <dbReference type="ARBA" id="ARBA00023163"/>
    </source>
</evidence>
<evidence type="ECO:0000256" key="6">
    <source>
        <dbReference type="ARBA" id="ARBA00023015"/>
    </source>
</evidence>
<keyword evidence="8 13" id="KW-0238">DNA-binding</keyword>
<feature type="domain" description="THAP-type" evidence="16">
    <location>
        <begin position="8"/>
        <end position="98"/>
    </location>
</feature>
<keyword evidence="4 12" id="KW-0863">Zinc-finger</keyword>
<evidence type="ECO:0000256" key="13">
    <source>
        <dbReference type="PROSITE-ProRule" id="PRU00309"/>
    </source>
</evidence>
<dbReference type="Proteomes" id="UP001652740">
    <property type="component" value="Unplaced"/>
</dbReference>